<keyword evidence="4" id="KW-1185">Reference proteome</keyword>
<dbReference type="EMBL" id="UZAN01044034">
    <property type="protein sequence ID" value="VDP79878.1"/>
    <property type="molecule type" value="Genomic_DNA"/>
</dbReference>
<evidence type="ECO:0000313" key="3">
    <source>
        <dbReference type="EMBL" id="VDP79878.1"/>
    </source>
</evidence>
<evidence type="ECO:0000313" key="4">
    <source>
        <dbReference type="Proteomes" id="UP000272942"/>
    </source>
</evidence>
<evidence type="ECO:0000313" key="5">
    <source>
        <dbReference type="WBParaSite" id="ECPE_0000700601-mRNA-1"/>
    </source>
</evidence>
<dbReference type="Pfam" id="PF00078">
    <property type="entry name" value="RVT_1"/>
    <property type="match status" value="1"/>
</dbReference>
<dbReference type="Proteomes" id="UP000272942">
    <property type="component" value="Unassembled WGS sequence"/>
</dbReference>
<name>A0A183AJ57_9TREM</name>
<accession>A0A183AJ57</accession>
<dbReference type="AlphaFoldDB" id="A0A183AJ57"/>
<dbReference type="WBParaSite" id="ECPE_0000700601-mRNA-1">
    <property type="protein sequence ID" value="ECPE_0000700601-mRNA-1"/>
    <property type="gene ID" value="ECPE_0000700601"/>
</dbReference>
<feature type="signal peptide" evidence="1">
    <location>
        <begin position="1"/>
        <end position="15"/>
    </location>
</feature>
<keyword evidence="1" id="KW-0732">Signal</keyword>
<sequence>MWNWLLDFLIHWKFCVRVGKLLSAWYSAPSEVPEGSVLGPVLFVVYVNDLLGQLRSPSLMYADDTKIWRTTEDPNNRGAQADLNNLAQWADTWALPVNTAKCAHLRLGRADSEKFVNFESITERVWPSSIDGAGKIVVDNTSGSDTVDAEWKPESFYKQTGMCELVCRYRVPLQRA</sequence>
<protein>
    <submittedName>
        <fullName evidence="5">Reverse transcriptase domain-containing protein</fullName>
    </submittedName>
</protein>
<feature type="domain" description="Reverse transcriptase" evidence="2">
    <location>
        <begin position="1"/>
        <end position="123"/>
    </location>
</feature>
<feature type="chain" id="PRO_5043138068" evidence="1">
    <location>
        <begin position="16"/>
        <end position="176"/>
    </location>
</feature>
<organism evidence="5">
    <name type="scientific">Echinostoma caproni</name>
    <dbReference type="NCBI Taxonomy" id="27848"/>
    <lineage>
        <taxon>Eukaryota</taxon>
        <taxon>Metazoa</taxon>
        <taxon>Spiralia</taxon>
        <taxon>Lophotrochozoa</taxon>
        <taxon>Platyhelminthes</taxon>
        <taxon>Trematoda</taxon>
        <taxon>Digenea</taxon>
        <taxon>Plagiorchiida</taxon>
        <taxon>Echinostomata</taxon>
        <taxon>Echinostomatoidea</taxon>
        <taxon>Echinostomatidae</taxon>
        <taxon>Echinostoma</taxon>
    </lineage>
</organism>
<dbReference type="PANTHER" id="PTHR33332">
    <property type="entry name" value="REVERSE TRANSCRIPTASE DOMAIN-CONTAINING PROTEIN"/>
    <property type="match status" value="1"/>
</dbReference>
<evidence type="ECO:0000256" key="1">
    <source>
        <dbReference type="SAM" id="SignalP"/>
    </source>
</evidence>
<reference evidence="5" key="1">
    <citation type="submission" date="2016-06" db="UniProtKB">
        <authorList>
            <consortium name="WormBaseParasite"/>
        </authorList>
    </citation>
    <scope>IDENTIFICATION</scope>
</reference>
<dbReference type="OrthoDB" id="10062389at2759"/>
<dbReference type="InterPro" id="IPR000477">
    <property type="entry name" value="RT_dom"/>
</dbReference>
<gene>
    <name evidence="3" type="ORF">ECPE_LOCUS6992</name>
</gene>
<proteinExistence type="predicted"/>
<reference evidence="3 4" key="2">
    <citation type="submission" date="2018-11" db="EMBL/GenBank/DDBJ databases">
        <authorList>
            <consortium name="Pathogen Informatics"/>
        </authorList>
    </citation>
    <scope>NUCLEOTIDE SEQUENCE [LARGE SCALE GENOMIC DNA]</scope>
    <source>
        <strain evidence="3 4">Egypt</strain>
    </source>
</reference>
<evidence type="ECO:0000259" key="2">
    <source>
        <dbReference type="PROSITE" id="PS50878"/>
    </source>
</evidence>
<dbReference type="PROSITE" id="PS50878">
    <property type="entry name" value="RT_POL"/>
    <property type="match status" value="1"/>
</dbReference>